<protein>
    <submittedName>
        <fullName evidence="1">Uncharacterized protein</fullName>
    </submittedName>
</protein>
<proteinExistence type="predicted"/>
<keyword evidence="2" id="KW-1185">Reference proteome</keyword>
<evidence type="ECO:0000313" key="1">
    <source>
        <dbReference type="EMBL" id="SMX28163.1"/>
    </source>
</evidence>
<dbReference type="Proteomes" id="UP000225972">
    <property type="component" value="Unassembled WGS sequence"/>
</dbReference>
<reference evidence="2" key="1">
    <citation type="submission" date="2017-05" db="EMBL/GenBank/DDBJ databases">
        <authorList>
            <person name="Rodrigo-Torres L."/>
            <person name="Arahal R. D."/>
            <person name="Lucena T."/>
        </authorList>
    </citation>
    <scope>NUCLEOTIDE SEQUENCE [LARGE SCALE GENOMIC DNA]</scope>
    <source>
        <strain evidence="2">CECT 8649</strain>
    </source>
</reference>
<gene>
    <name evidence="1" type="ORF">TRP8649_02278</name>
</gene>
<dbReference type="EMBL" id="FXXP01000002">
    <property type="protein sequence ID" value="SMX28163.1"/>
    <property type="molecule type" value="Genomic_DNA"/>
</dbReference>
<evidence type="ECO:0000313" key="2">
    <source>
        <dbReference type="Proteomes" id="UP000225972"/>
    </source>
</evidence>
<dbReference type="AlphaFoldDB" id="A0A238JCR3"/>
<accession>A0A238JCR3</accession>
<organism evidence="1 2">
    <name type="scientific">Pelagimonas phthalicica</name>
    <dbReference type="NCBI Taxonomy" id="1037362"/>
    <lineage>
        <taxon>Bacteria</taxon>
        <taxon>Pseudomonadati</taxon>
        <taxon>Pseudomonadota</taxon>
        <taxon>Alphaproteobacteria</taxon>
        <taxon>Rhodobacterales</taxon>
        <taxon>Roseobacteraceae</taxon>
        <taxon>Pelagimonas</taxon>
    </lineage>
</organism>
<name>A0A238JCR3_9RHOB</name>
<sequence>MVGDKQKYAGMTVNERLVVSGFMAVFDKAIERQDYEKASEILEAVELDDVNIEAILAQVLTR</sequence>